<organism evidence="2 3">
    <name type="scientific">Dyadobacter luteus</name>
    <dbReference type="NCBI Taxonomy" id="2259619"/>
    <lineage>
        <taxon>Bacteria</taxon>
        <taxon>Pseudomonadati</taxon>
        <taxon>Bacteroidota</taxon>
        <taxon>Cytophagia</taxon>
        <taxon>Cytophagales</taxon>
        <taxon>Spirosomataceae</taxon>
        <taxon>Dyadobacter</taxon>
    </lineage>
</organism>
<proteinExistence type="predicted"/>
<reference evidence="2 3" key="1">
    <citation type="submission" date="2018-07" db="EMBL/GenBank/DDBJ databases">
        <title>Dyadobacter roseus sp. nov., isolated from rose rhizosphere soil.</title>
        <authorList>
            <person name="Chen L."/>
        </authorList>
    </citation>
    <scope>NUCLEOTIDE SEQUENCE [LARGE SCALE GENOMIC DNA]</scope>
    <source>
        <strain evidence="2 3">RS19</strain>
    </source>
</reference>
<evidence type="ECO:0000313" key="2">
    <source>
        <dbReference type="EMBL" id="REA56028.1"/>
    </source>
</evidence>
<feature type="chain" id="PRO_5017706180" description="Outer membrane protein beta-barrel domain-containing protein" evidence="1">
    <location>
        <begin position="21"/>
        <end position="245"/>
    </location>
</feature>
<dbReference type="Proteomes" id="UP000256373">
    <property type="component" value="Unassembled WGS sequence"/>
</dbReference>
<comment type="caution">
    <text evidence="2">The sequence shown here is derived from an EMBL/GenBank/DDBJ whole genome shotgun (WGS) entry which is preliminary data.</text>
</comment>
<dbReference type="EMBL" id="QNUL01000042">
    <property type="protein sequence ID" value="REA56028.1"/>
    <property type="molecule type" value="Genomic_DNA"/>
</dbReference>
<evidence type="ECO:0000256" key="1">
    <source>
        <dbReference type="SAM" id="SignalP"/>
    </source>
</evidence>
<protein>
    <recommendedName>
        <fullName evidence="4">Outer membrane protein beta-barrel domain-containing protein</fullName>
    </recommendedName>
</protein>
<dbReference type="RefSeq" id="WP_115834180.1">
    <property type="nucleotide sequence ID" value="NZ_QNUL01000042.1"/>
</dbReference>
<feature type="signal peptide" evidence="1">
    <location>
        <begin position="1"/>
        <end position="20"/>
    </location>
</feature>
<name>A0A3D8Y2X7_9BACT</name>
<keyword evidence="3" id="KW-1185">Reference proteome</keyword>
<accession>A0A3D8Y2X7</accession>
<keyword evidence="1" id="KW-0732">Signal</keyword>
<dbReference type="OrthoDB" id="941853at2"/>
<dbReference type="AlphaFoldDB" id="A0A3D8Y2X7"/>
<sequence length="245" mass="27752">MIFRIILICCFLLNALDSFAQFSLDLESGLVPGTNYNKVRIPNSGGTIVNLADELSIKPKVFFRLRGTYTIAGRHNISALYAPLSVTYDGSFNRDVNFNSLIFQHGTPLEVFYKFNSYRLTYRYDFVRTGRWRVGAGLTGKVRDADIRFKNDIHETHYDDLGFVPLVNFYAAYKPSYRWSFIVEGDALASKFGRAEDIFAGAAYQINSRLGVKLGYRVVEGGADVDKIYNFNWINYASVGLLATF</sequence>
<evidence type="ECO:0000313" key="3">
    <source>
        <dbReference type="Proteomes" id="UP000256373"/>
    </source>
</evidence>
<gene>
    <name evidence="2" type="ORF">DSL64_27500</name>
</gene>
<evidence type="ECO:0008006" key="4">
    <source>
        <dbReference type="Google" id="ProtNLM"/>
    </source>
</evidence>